<dbReference type="Proteomes" id="UP000053989">
    <property type="component" value="Unassembled WGS sequence"/>
</dbReference>
<evidence type="ECO:0000313" key="2">
    <source>
        <dbReference type="Proteomes" id="UP000053989"/>
    </source>
</evidence>
<organism evidence="1 2">
    <name type="scientific">Scleroderma citrinum Foug A</name>
    <dbReference type="NCBI Taxonomy" id="1036808"/>
    <lineage>
        <taxon>Eukaryota</taxon>
        <taxon>Fungi</taxon>
        <taxon>Dikarya</taxon>
        <taxon>Basidiomycota</taxon>
        <taxon>Agaricomycotina</taxon>
        <taxon>Agaricomycetes</taxon>
        <taxon>Agaricomycetidae</taxon>
        <taxon>Boletales</taxon>
        <taxon>Sclerodermatineae</taxon>
        <taxon>Sclerodermataceae</taxon>
        <taxon>Scleroderma</taxon>
    </lineage>
</organism>
<gene>
    <name evidence="1" type="ORF">SCLCIDRAFT_27141</name>
</gene>
<name>A0A0C3A4X3_9AGAM</name>
<reference evidence="2" key="2">
    <citation type="submission" date="2015-01" db="EMBL/GenBank/DDBJ databases">
        <title>Evolutionary Origins and Diversification of the Mycorrhizal Mutualists.</title>
        <authorList>
            <consortium name="DOE Joint Genome Institute"/>
            <consortium name="Mycorrhizal Genomics Consortium"/>
            <person name="Kohler A."/>
            <person name="Kuo A."/>
            <person name="Nagy L.G."/>
            <person name="Floudas D."/>
            <person name="Copeland A."/>
            <person name="Barry K.W."/>
            <person name="Cichocki N."/>
            <person name="Veneault-Fourrey C."/>
            <person name="LaButti K."/>
            <person name="Lindquist E.A."/>
            <person name="Lipzen A."/>
            <person name="Lundell T."/>
            <person name="Morin E."/>
            <person name="Murat C."/>
            <person name="Riley R."/>
            <person name="Ohm R."/>
            <person name="Sun H."/>
            <person name="Tunlid A."/>
            <person name="Henrissat B."/>
            <person name="Grigoriev I.V."/>
            <person name="Hibbett D.S."/>
            <person name="Martin F."/>
        </authorList>
    </citation>
    <scope>NUCLEOTIDE SEQUENCE [LARGE SCALE GENOMIC DNA]</scope>
    <source>
        <strain evidence="2">Foug A</strain>
    </source>
</reference>
<dbReference type="AlphaFoldDB" id="A0A0C3A4X3"/>
<dbReference type="EMBL" id="KN822070">
    <property type="protein sequence ID" value="KIM59752.1"/>
    <property type="molecule type" value="Genomic_DNA"/>
</dbReference>
<dbReference type="InParanoid" id="A0A0C3A4X3"/>
<accession>A0A0C3A4X3</accession>
<evidence type="ECO:0000313" key="1">
    <source>
        <dbReference type="EMBL" id="KIM59752.1"/>
    </source>
</evidence>
<proteinExistence type="predicted"/>
<dbReference type="HOGENOM" id="CLU_2499208_0_0_1"/>
<keyword evidence="2" id="KW-1185">Reference proteome</keyword>
<sequence>MKETKSESQVMLGILEKMEGSKTCLRNKVESLYMTLNVPKEHSHLLDVDTEYLKVLFLAAQLTSLSVYLNELPSPTGSVVVKRWTV</sequence>
<protein>
    <submittedName>
        <fullName evidence="1">Uncharacterized protein</fullName>
    </submittedName>
</protein>
<reference evidence="1 2" key="1">
    <citation type="submission" date="2014-04" db="EMBL/GenBank/DDBJ databases">
        <authorList>
            <consortium name="DOE Joint Genome Institute"/>
            <person name="Kuo A."/>
            <person name="Kohler A."/>
            <person name="Nagy L.G."/>
            <person name="Floudas D."/>
            <person name="Copeland A."/>
            <person name="Barry K.W."/>
            <person name="Cichocki N."/>
            <person name="Veneault-Fourrey C."/>
            <person name="LaButti K."/>
            <person name="Lindquist E.A."/>
            <person name="Lipzen A."/>
            <person name="Lundell T."/>
            <person name="Morin E."/>
            <person name="Murat C."/>
            <person name="Sun H."/>
            <person name="Tunlid A."/>
            <person name="Henrissat B."/>
            <person name="Grigoriev I.V."/>
            <person name="Hibbett D.S."/>
            <person name="Martin F."/>
            <person name="Nordberg H.P."/>
            <person name="Cantor M.N."/>
            <person name="Hua S.X."/>
        </authorList>
    </citation>
    <scope>NUCLEOTIDE SEQUENCE [LARGE SCALE GENOMIC DNA]</scope>
    <source>
        <strain evidence="1 2">Foug A</strain>
    </source>
</reference>